<keyword evidence="2" id="KW-0812">Transmembrane</keyword>
<keyword evidence="1" id="KW-0813">Transport</keyword>
<evidence type="ECO:0000313" key="3">
    <source>
        <dbReference type="EMBL" id="MFC6260674.1"/>
    </source>
</evidence>
<evidence type="ECO:0000313" key="4">
    <source>
        <dbReference type="Proteomes" id="UP001596283"/>
    </source>
</evidence>
<dbReference type="PANTHER" id="PTHR11328:SF24">
    <property type="entry name" value="MAJOR FACILITATOR SUPERFAMILY (MFS) PROFILE DOMAIN-CONTAINING PROTEIN"/>
    <property type="match status" value="1"/>
</dbReference>
<feature type="transmembrane region" description="Helical" evidence="2">
    <location>
        <begin position="371"/>
        <end position="393"/>
    </location>
</feature>
<keyword evidence="4" id="KW-1185">Reference proteome</keyword>
<feature type="transmembrane region" description="Helical" evidence="2">
    <location>
        <begin position="189"/>
        <end position="208"/>
    </location>
</feature>
<evidence type="ECO:0000256" key="1">
    <source>
        <dbReference type="ARBA" id="ARBA00022597"/>
    </source>
</evidence>
<feature type="transmembrane region" description="Helical" evidence="2">
    <location>
        <begin position="27"/>
        <end position="47"/>
    </location>
</feature>
<dbReference type="Proteomes" id="UP001596283">
    <property type="component" value="Unassembled WGS sequence"/>
</dbReference>
<dbReference type="Gene3D" id="1.20.1250.20">
    <property type="entry name" value="MFS general substrate transporter like domains"/>
    <property type="match status" value="1"/>
</dbReference>
<dbReference type="Pfam" id="PF13347">
    <property type="entry name" value="MFS_2"/>
    <property type="match status" value="1"/>
</dbReference>
<dbReference type="EMBL" id="JBHSSI010000036">
    <property type="protein sequence ID" value="MFC6260674.1"/>
    <property type="molecule type" value="Genomic_DNA"/>
</dbReference>
<feature type="transmembrane region" description="Helical" evidence="2">
    <location>
        <begin position="326"/>
        <end position="350"/>
    </location>
</feature>
<proteinExistence type="predicted"/>
<sequence>MVKKNKKTENPGHVSQRDMWLWQSRDVSRSVVILFAGFIMLYCTDTLKMSAAIVSVIMVVSKVCDGVANAFAGWIVDNTQTKWGKARPYEVLIIGLWISNWLLFSTPASFSMTAKIIWVFIMYTLVNAVFYPILYASNTVYIARAFKKDQIATIQSIGGIIIMLAAVIFNIAFPMMIKVVANDGAGWSKLAAIWAVPMMIIGVLRMIFIPEKYDIETTAKEKEKLNWKEVWGVLKKNRFLWILGFCGFLFNFVTSMGVQAYYFKYIAHNVGMMGIVSAANIISLPLVFLFPRWIKKFSTSKLMVVGFVISALGYLVNFVAGANVLLLMIAQVLVGAGNVPFSMLPVLLVLECADFNEYKGLRRMEGTMTSFTNLTNMIGAAFGSAGLGVFLSMAGYTGSTATNSSASLMVIRLLFSLVPMVLYLLVAFSLMGYNKLDKQMPTIREGLKAQKEELDAANVMKSEEE</sequence>
<comment type="caution">
    <text evidence="3">The sequence shown here is derived from an EMBL/GenBank/DDBJ whole genome shotgun (WGS) entry which is preliminary data.</text>
</comment>
<dbReference type="SUPFAM" id="SSF103473">
    <property type="entry name" value="MFS general substrate transporter"/>
    <property type="match status" value="1"/>
</dbReference>
<dbReference type="InterPro" id="IPR039672">
    <property type="entry name" value="MFS_2"/>
</dbReference>
<protein>
    <submittedName>
        <fullName evidence="3">MFS transporter</fullName>
    </submittedName>
</protein>
<keyword evidence="2" id="KW-0472">Membrane</keyword>
<accession>A0ABW1TH83</accession>
<keyword evidence="1" id="KW-0762">Sugar transport</keyword>
<feature type="transmembrane region" description="Helical" evidence="2">
    <location>
        <begin position="413"/>
        <end position="433"/>
    </location>
</feature>
<organism evidence="3 4">
    <name type="scientific">Levilactobacillus fujinensis</name>
    <dbReference type="NCBI Taxonomy" id="2486024"/>
    <lineage>
        <taxon>Bacteria</taxon>
        <taxon>Bacillati</taxon>
        <taxon>Bacillota</taxon>
        <taxon>Bacilli</taxon>
        <taxon>Lactobacillales</taxon>
        <taxon>Lactobacillaceae</taxon>
        <taxon>Levilactobacillus</taxon>
    </lineage>
</organism>
<feature type="transmembrane region" description="Helical" evidence="2">
    <location>
        <begin position="116"/>
        <end position="136"/>
    </location>
</feature>
<gene>
    <name evidence="3" type="ORF">ACFP1C_06880</name>
</gene>
<feature type="transmembrane region" description="Helical" evidence="2">
    <location>
        <begin position="239"/>
        <end position="263"/>
    </location>
</feature>
<feature type="transmembrane region" description="Helical" evidence="2">
    <location>
        <begin position="269"/>
        <end position="290"/>
    </location>
</feature>
<feature type="transmembrane region" description="Helical" evidence="2">
    <location>
        <begin position="88"/>
        <end position="104"/>
    </location>
</feature>
<dbReference type="PANTHER" id="PTHR11328">
    <property type="entry name" value="MAJOR FACILITATOR SUPERFAMILY DOMAIN-CONTAINING PROTEIN"/>
    <property type="match status" value="1"/>
</dbReference>
<dbReference type="InterPro" id="IPR036259">
    <property type="entry name" value="MFS_trans_sf"/>
</dbReference>
<feature type="transmembrane region" description="Helical" evidence="2">
    <location>
        <begin position="302"/>
        <end position="320"/>
    </location>
</feature>
<feature type="transmembrane region" description="Helical" evidence="2">
    <location>
        <begin position="157"/>
        <end position="177"/>
    </location>
</feature>
<reference evidence="4" key="1">
    <citation type="journal article" date="2019" name="Int. J. Syst. Evol. Microbiol.">
        <title>The Global Catalogue of Microorganisms (GCM) 10K type strain sequencing project: providing services to taxonomists for standard genome sequencing and annotation.</title>
        <authorList>
            <consortium name="The Broad Institute Genomics Platform"/>
            <consortium name="The Broad Institute Genome Sequencing Center for Infectious Disease"/>
            <person name="Wu L."/>
            <person name="Ma J."/>
        </authorList>
    </citation>
    <scope>NUCLEOTIDE SEQUENCE [LARGE SCALE GENOMIC DNA]</scope>
    <source>
        <strain evidence="4">CCM 8908</strain>
    </source>
</reference>
<evidence type="ECO:0000256" key="2">
    <source>
        <dbReference type="SAM" id="Phobius"/>
    </source>
</evidence>
<dbReference type="RefSeq" id="WP_225421833.1">
    <property type="nucleotide sequence ID" value="NZ_JBHSSI010000036.1"/>
</dbReference>
<name>A0ABW1TH83_9LACO</name>
<feature type="transmembrane region" description="Helical" evidence="2">
    <location>
        <begin position="53"/>
        <end position="76"/>
    </location>
</feature>
<keyword evidence="2" id="KW-1133">Transmembrane helix</keyword>